<feature type="transmembrane region" description="Helical" evidence="1">
    <location>
        <begin position="79"/>
        <end position="108"/>
    </location>
</feature>
<accession>A0A261S6J8</accession>
<feature type="transmembrane region" description="Helical" evidence="1">
    <location>
        <begin position="254"/>
        <end position="271"/>
    </location>
</feature>
<dbReference type="EMBL" id="NEVM01000005">
    <property type="protein sequence ID" value="OZI32053.1"/>
    <property type="molecule type" value="Genomic_DNA"/>
</dbReference>
<feature type="transmembrane region" description="Helical" evidence="1">
    <location>
        <begin position="144"/>
        <end position="164"/>
    </location>
</feature>
<reference evidence="3" key="1">
    <citation type="submission" date="2017-05" db="EMBL/GenBank/DDBJ databases">
        <title>Complete and WGS of Bordetella genogroups.</title>
        <authorList>
            <person name="Spilker T."/>
            <person name="Lipuma J."/>
        </authorList>
    </citation>
    <scope>NUCLEOTIDE SEQUENCE [LARGE SCALE GENOMIC DNA]</scope>
    <source>
        <strain evidence="3">AU16122</strain>
    </source>
</reference>
<comment type="caution">
    <text evidence="2">The sequence shown here is derived from an EMBL/GenBank/DDBJ whole genome shotgun (WGS) entry which is preliminary data.</text>
</comment>
<dbReference type="AlphaFoldDB" id="A0A261S6J8"/>
<organism evidence="2 3">
    <name type="scientific">Bordetella genomosp. 10</name>
    <dbReference type="NCBI Taxonomy" id="1416804"/>
    <lineage>
        <taxon>Bacteria</taxon>
        <taxon>Pseudomonadati</taxon>
        <taxon>Pseudomonadota</taxon>
        <taxon>Betaproteobacteria</taxon>
        <taxon>Burkholderiales</taxon>
        <taxon>Alcaligenaceae</taxon>
        <taxon>Bordetella</taxon>
    </lineage>
</organism>
<dbReference type="OrthoDB" id="5955549at2"/>
<evidence type="ECO:0000256" key="1">
    <source>
        <dbReference type="SAM" id="Phobius"/>
    </source>
</evidence>
<dbReference type="RefSeq" id="WP_094856460.1">
    <property type="nucleotide sequence ID" value="NZ_NEVM01000005.1"/>
</dbReference>
<feature type="transmembrane region" description="Helical" evidence="1">
    <location>
        <begin position="17"/>
        <end position="36"/>
    </location>
</feature>
<feature type="transmembrane region" description="Helical" evidence="1">
    <location>
        <begin position="204"/>
        <end position="222"/>
    </location>
</feature>
<evidence type="ECO:0000313" key="2">
    <source>
        <dbReference type="EMBL" id="OZI32053.1"/>
    </source>
</evidence>
<name>A0A261S6J8_9BORD</name>
<feature type="transmembrane region" description="Helical" evidence="1">
    <location>
        <begin position="277"/>
        <end position="295"/>
    </location>
</feature>
<feature type="transmembrane region" description="Helical" evidence="1">
    <location>
        <begin position="176"/>
        <end position="198"/>
    </location>
</feature>
<dbReference type="Proteomes" id="UP000216020">
    <property type="component" value="Unassembled WGS sequence"/>
</dbReference>
<feature type="transmembrane region" description="Helical" evidence="1">
    <location>
        <begin position="332"/>
        <end position="349"/>
    </location>
</feature>
<keyword evidence="1" id="KW-0812">Transmembrane</keyword>
<feature type="transmembrane region" description="Helical" evidence="1">
    <location>
        <begin position="307"/>
        <end position="326"/>
    </location>
</feature>
<protein>
    <recommendedName>
        <fullName evidence="4">Glycosyltransferase RgtA/B/C/D-like domain-containing protein</fullName>
    </recommendedName>
</protein>
<keyword evidence="1" id="KW-0472">Membrane</keyword>
<keyword evidence="3" id="KW-1185">Reference proteome</keyword>
<proteinExistence type="predicted"/>
<evidence type="ECO:0000313" key="3">
    <source>
        <dbReference type="Proteomes" id="UP000216020"/>
    </source>
</evidence>
<evidence type="ECO:0008006" key="4">
    <source>
        <dbReference type="Google" id="ProtNLM"/>
    </source>
</evidence>
<sequence>MESVGQHGVKGRFRFDLLIWLVFIGLTSLGLIHRYGFHDFIVQSLWAEDGPIFFNGAQTYGVGSFVTPYAGYLHVYARFFALVAGIFPLIAVPYVYFSGWLCAVLLAFWAFKRVVPDSNAGIAGAATAVVGMGMMLSQPHGGETFLTLTNAQWWLAIALALICCHPSRFGARTLPLVAVMSLTGPFSILYAPVAAFVGWREKQWRIASVVLAGAAIQVFFLLTSPRAVGHADGDLHHWTAALLTFLKFGIQKPAVGIAGMAFWVLLLLSLYKTSVNRLMLIVCAVVVYAAGLYSIKNMPSVISPIGNGSRYFVVPYALVIACVALQVQQKKWIAILAAIFLVVPVASQINKRFPQEDRYYEQYAALSKYEPNLTIPLPPVIPGNDWPMDIRNRQVRDASNHSVLPARVDQRTFRVAANVCGGAKGAAVVADAVLPVPGEVAVEWVSAGGQNHSARRSYPAGSDRIQLAFAKEDEPVQVMLTYSAAGAAMEVSNVKLICL</sequence>
<feature type="transmembrane region" description="Helical" evidence="1">
    <location>
        <begin position="120"/>
        <end position="138"/>
    </location>
</feature>
<keyword evidence="1" id="KW-1133">Transmembrane helix</keyword>
<gene>
    <name evidence="2" type="ORF">CAL29_29910</name>
</gene>